<evidence type="ECO:0000256" key="2">
    <source>
        <dbReference type="ARBA" id="ARBA00022517"/>
    </source>
</evidence>
<evidence type="ECO:0000313" key="7">
    <source>
        <dbReference type="Proteomes" id="UP000525078"/>
    </source>
</evidence>
<dbReference type="InterPro" id="IPR012337">
    <property type="entry name" value="RNaseH-like_sf"/>
</dbReference>
<evidence type="ECO:0000256" key="4">
    <source>
        <dbReference type="ARBA" id="ARBA00022801"/>
    </source>
</evidence>
<dbReference type="HAMAP" id="MF_00651">
    <property type="entry name" value="Nuclease_YqgF"/>
    <property type="match status" value="1"/>
</dbReference>
<dbReference type="EMBL" id="JAATIP010000388">
    <property type="protein sequence ID" value="KAF4349709.1"/>
    <property type="molecule type" value="Genomic_DNA"/>
</dbReference>
<dbReference type="GO" id="GO:0004518">
    <property type="term" value="F:nuclease activity"/>
    <property type="evidence" value="ECO:0007669"/>
    <property type="project" value="UniProtKB-KW"/>
</dbReference>
<dbReference type="Proteomes" id="UP000525078">
    <property type="component" value="Unassembled WGS sequence"/>
</dbReference>
<keyword evidence="3" id="KW-0540">Nuclease</keyword>
<gene>
    <name evidence="6" type="ORF">F8388_026211</name>
</gene>
<dbReference type="InterPro" id="IPR037027">
    <property type="entry name" value="YqgF/RNaseH-like_dom_sf"/>
</dbReference>
<dbReference type="CDD" id="cd16964">
    <property type="entry name" value="YqgF"/>
    <property type="match status" value="1"/>
</dbReference>
<evidence type="ECO:0000256" key="1">
    <source>
        <dbReference type="ARBA" id="ARBA00022490"/>
    </source>
</evidence>
<dbReference type="PANTHER" id="PTHR33317">
    <property type="entry name" value="POLYNUCLEOTIDYL TRANSFERASE, RIBONUCLEASE H-LIKE SUPERFAMILY PROTEIN"/>
    <property type="match status" value="1"/>
</dbReference>
<keyword evidence="1" id="KW-0963">Cytoplasm</keyword>
<dbReference type="AlphaFoldDB" id="A0A7J6DW00"/>
<dbReference type="SMART" id="SM00732">
    <property type="entry name" value="YqgFc"/>
    <property type="match status" value="1"/>
</dbReference>
<evidence type="ECO:0000313" key="6">
    <source>
        <dbReference type="EMBL" id="KAF4349709.1"/>
    </source>
</evidence>
<keyword evidence="4" id="KW-0378">Hydrolase</keyword>
<dbReference type="NCBIfam" id="TIGR00250">
    <property type="entry name" value="RNAse_H_YqgF"/>
    <property type="match status" value="1"/>
</dbReference>
<accession>A0A7J6DW00</accession>
<evidence type="ECO:0000256" key="3">
    <source>
        <dbReference type="ARBA" id="ARBA00022722"/>
    </source>
</evidence>
<dbReference type="PANTHER" id="PTHR33317:SF1">
    <property type="entry name" value="POLYNUCLEOTIDYL TRANSFERASE, RIBONUCLEASE H-LIKE SUPERFAMILY PROTEIN"/>
    <property type="match status" value="1"/>
</dbReference>
<protein>
    <recommendedName>
        <fullName evidence="5">YqgF/RNase H-like domain-containing protein</fullName>
    </recommendedName>
</protein>
<dbReference type="InterPro" id="IPR006641">
    <property type="entry name" value="YqgF/RNaseH-like_dom"/>
</dbReference>
<reference evidence="6 7" key="1">
    <citation type="journal article" date="2020" name="bioRxiv">
        <title>Sequence and annotation of 42 cannabis genomes reveals extensive copy number variation in cannabinoid synthesis and pathogen resistance genes.</title>
        <authorList>
            <person name="Mckernan K.J."/>
            <person name="Helbert Y."/>
            <person name="Kane L.T."/>
            <person name="Ebling H."/>
            <person name="Zhang L."/>
            <person name="Liu B."/>
            <person name="Eaton Z."/>
            <person name="Mclaughlin S."/>
            <person name="Kingan S."/>
            <person name="Baybayan P."/>
            <person name="Concepcion G."/>
            <person name="Jordan M."/>
            <person name="Riva A."/>
            <person name="Barbazuk W."/>
            <person name="Harkins T."/>
        </authorList>
    </citation>
    <scope>NUCLEOTIDE SEQUENCE [LARGE SCALE GENOMIC DNA]</scope>
    <source>
        <strain evidence="7">cv. Jamaican Lion 4</strain>
        <tissue evidence="6">Leaf</tissue>
    </source>
</reference>
<dbReference type="Pfam" id="PF03652">
    <property type="entry name" value="RuvX"/>
    <property type="match status" value="1"/>
</dbReference>
<comment type="caution">
    <text evidence="6">The sequence shown here is derived from an EMBL/GenBank/DDBJ whole genome shotgun (WGS) entry which is preliminary data.</text>
</comment>
<feature type="domain" description="YqgF/RNase H-like" evidence="5">
    <location>
        <begin position="22"/>
        <end position="126"/>
    </location>
</feature>
<dbReference type="SUPFAM" id="SSF53098">
    <property type="entry name" value="Ribonuclease H-like"/>
    <property type="match status" value="1"/>
</dbReference>
<evidence type="ECO:0000259" key="5">
    <source>
        <dbReference type="SMART" id="SM00732"/>
    </source>
</evidence>
<dbReference type="FunFam" id="3.30.420.140:FF:000008">
    <property type="entry name" value="Putative pre-16S rRNA nuclease"/>
    <property type="match status" value="1"/>
</dbReference>
<name>A0A7J6DW00_CANSA</name>
<dbReference type="GO" id="GO:0000967">
    <property type="term" value="P:rRNA 5'-end processing"/>
    <property type="evidence" value="ECO:0007669"/>
    <property type="project" value="TreeGrafter"/>
</dbReference>
<organism evidence="6 7">
    <name type="scientific">Cannabis sativa</name>
    <name type="common">Hemp</name>
    <name type="synonym">Marijuana</name>
    <dbReference type="NCBI Taxonomy" id="3483"/>
    <lineage>
        <taxon>Eukaryota</taxon>
        <taxon>Viridiplantae</taxon>
        <taxon>Streptophyta</taxon>
        <taxon>Embryophyta</taxon>
        <taxon>Tracheophyta</taxon>
        <taxon>Spermatophyta</taxon>
        <taxon>Magnoliopsida</taxon>
        <taxon>eudicotyledons</taxon>
        <taxon>Gunneridae</taxon>
        <taxon>Pentapetalae</taxon>
        <taxon>rosids</taxon>
        <taxon>fabids</taxon>
        <taxon>Rosales</taxon>
        <taxon>Cannabaceae</taxon>
        <taxon>Cannabis</taxon>
    </lineage>
</organism>
<sequence length="184" mass="21166">MRYVKPLSLFQDLLKTNGLERGRLLSLDVGSKYIGLAVSDINNKIASPLSVLLRKKSNIELMADDLKCLISELSLEGFVVGFPLDRRKSTTESVLVKLFIDELCNTNKLTGIKYTYWDEHLTSKTVEMLLKPLNLHPVHSKIFVDKFAAVNILQQQWRKSLKWEDNVGARPRPQFDSEELVQWY</sequence>
<dbReference type="GO" id="GO:0016787">
    <property type="term" value="F:hydrolase activity"/>
    <property type="evidence" value="ECO:0007669"/>
    <property type="project" value="UniProtKB-KW"/>
</dbReference>
<proteinExistence type="inferred from homology"/>
<dbReference type="InterPro" id="IPR005227">
    <property type="entry name" value="YqgF"/>
</dbReference>
<dbReference type="Gene3D" id="3.30.420.140">
    <property type="entry name" value="YqgF/RNase H-like domain"/>
    <property type="match status" value="1"/>
</dbReference>
<keyword evidence="2" id="KW-0690">Ribosome biogenesis</keyword>